<evidence type="ECO:0000256" key="1">
    <source>
        <dbReference type="SAM" id="Phobius"/>
    </source>
</evidence>
<gene>
    <name evidence="2" type="ORF">FGO68_gene9752</name>
</gene>
<organism evidence="2 3">
    <name type="scientific">Halteria grandinella</name>
    <dbReference type="NCBI Taxonomy" id="5974"/>
    <lineage>
        <taxon>Eukaryota</taxon>
        <taxon>Sar</taxon>
        <taxon>Alveolata</taxon>
        <taxon>Ciliophora</taxon>
        <taxon>Intramacronucleata</taxon>
        <taxon>Spirotrichea</taxon>
        <taxon>Stichotrichia</taxon>
        <taxon>Sporadotrichida</taxon>
        <taxon>Halteriidae</taxon>
        <taxon>Halteria</taxon>
    </lineage>
</organism>
<sequence length="151" mass="17891">MSKKENNILSCSQFNLLHISFFSLKFHVNYRDLVRILGLGVELCSQNVLALFLILFLLQFKCRRFTCESISNLLEDPTFEHLIWKEAFDYLKDDLNYQLSIRSFLRKFHNPHLCVFPNIHVMHLFKICLSLHKCAIIVKLVLTQFSSWQPL</sequence>
<evidence type="ECO:0000313" key="3">
    <source>
        <dbReference type="Proteomes" id="UP000785679"/>
    </source>
</evidence>
<keyword evidence="1" id="KW-1133">Transmembrane helix</keyword>
<keyword evidence="3" id="KW-1185">Reference proteome</keyword>
<protein>
    <submittedName>
        <fullName evidence="2">Uncharacterized protein</fullName>
    </submittedName>
</protein>
<dbReference type="EMBL" id="RRYP01009604">
    <property type="protein sequence ID" value="TNV78955.1"/>
    <property type="molecule type" value="Genomic_DNA"/>
</dbReference>
<accession>A0A8J8NRM7</accession>
<name>A0A8J8NRM7_HALGN</name>
<evidence type="ECO:0000313" key="2">
    <source>
        <dbReference type="EMBL" id="TNV78955.1"/>
    </source>
</evidence>
<feature type="transmembrane region" description="Helical" evidence="1">
    <location>
        <begin position="36"/>
        <end position="58"/>
    </location>
</feature>
<dbReference type="AlphaFoldDB" id="A0A8J8NRM7"/>
<comment type="caution">
    <text evidence="2">The sequence shown here is derived from an EMBL/GenBank/DDBJ whole genome shotgun (WGS) entry which is preliminary data.</text>
</comment>
<proteinExistence type="predicted"/>
<keyword evidence="1" id="KW-0472">Membrane</keyword>
<keyword evidence="1" id="KW-0812">Transmembrane</keyword>
<dbReference type="Proteomes" id="UP000785679">
    <property type="component" value="Unassembled WGS sequence"/>
</dbReference>
<reference evidence="2" key="1">
    <citation type="submission" date="2019-06" db="EMBL/GenBank/DDBJ databases">
        <authorList>
            <person name="Zheng W."/>
        </authorList>
    </citation>
    <scope>NUCLEOTIDE SEQUENCE</scope>
    <source>
        <strain evidence="2">QDHG01</strain>
    </source>
</reference>